<dbReference type="Proteomes" id="UP000822688">
    <property type="component" value="Chromosome 4"/>
</dbReference>
<comment type="caution">
    <text evidence="1">The sequence shown here is derived from an EMBL/GenBank/DDBJ whole genome shotgun (WGS) entry which is preliminary data.</text>
</comment>
<dbReference type="EMBL" id="CM026424">
    <property type="protein sequence ID" value="KAG0580007.1"/>
    <property type="molecule type" value="Genomic_DNA"/>
</dbReference>
<name>A0A8T0IAP6_CERPU</name>
<keyword evidence="2" id="KW-1185">Reference proteome</keyword>
<evidence type="ECO:0000313" key="1">
    <source>
        <dbReference type="EMBL" id="KAG0580007.1"/>
    </source>
</evidence>
<protein>
    <submittedName>
        <fullName evidence="1">Uncharacterized protein</fullName>
    </submittedName>
</protein>
<proteinExistence type="predicted"/>
<reference evidence="1" key="1">
    <citation type="submission" date="2020-06" db="EMBL/GenBank/DDBJ databases">
        <title>WGS assembly of Ceratodon purpureus strain R40.</title>
        <authorList>
            <person name="Carey S.B."/>
            <person name="Jenkins J."/>
            <person name="Shu S."/>
            <person name="Lovell J.T."/>
            <person name="Sreedasyam A."/>
            <person name="Maumus F."/>
            <person name="Tiley G.P."/>
            <person name="Fernandez-Pozo N."/>
            <person name="Barry K."/>
            <person name="Chen C."/>
            <person name="Wang M."/>
            <person name="Lipzen A."/>
            <person name="Daum C."/>
            <person name="Saski C.A."/>
            <person name="Payton A.C."/>
            <person name="Mcbreen J.C."/>
            <person name="Conrad R.E."/>
            <person name="Kollar L.M."/>
            <person name="Olsson S."/>
            <person name="Huttunen S."/>
            <person name="Landis J.B."/>
            <person name="Wickett N.J."/>
            <person name="Johnson M.G."/>
            <person name="Rensing S.A."/>
            <person name="Grimwood J."/>
            <person name="Schmutz J."/>
            <person name="Mcdaniel S.F."/>
        </authorList>
    </citation>
    <scope>NUCLEOTIDE SEQUENCE</scope>
    <source>
        <strain evidence="1">R40</strain>
    </source>
</reference>
<accession>A0A8T0IAP6</accession>
<sequence>MWRSVWIFRIWCGERVMMSSFVSFGDPVVSVRDRGPWRRVRGFEICVCGVQGVEVRGDHRDSL</sequence>
<dbReference type="AlphaFoldDB" id="A0A8T0IAP6"/>
<evidence type="ECO:0000313" key="2">
    <source>
        <dbReference type="Proteomes" id="UP000822688"/>
    </source>
</evidence>
<gene>
    <name evidence="1" type="ORF">KC19_4G141600</name>
</gene>
<organism evidence="1 2">
    <name type="scientific">Ceratodon purpureus</name>
    <name type="common">Fire moss</name>
    <name type="synonym">Dicranum purpureum</name>
    <dbReference type="NCBI Taxonomy" id="3225"/>
    <lineage>
        <taxon>Eukaryota</taxon>
        <taxon>Viridiplantae</taxon>
        <taxon>Streptophyta</taxon>
        <taxon>Embryophyta</taxon>
        <taxon>Bryophyta</taxon>
        <taxon>Bryophytina</taxon>
        <taxon>Bryopsida</taxon>
        <taxon>Dicranidae</taxon>
        <taxon>Pseudoditrichales</taxon>
        <taxon>Ditrichaceae</taxon>
        <taxon>Ceratodon</taxon>
    </lineage>
</organism>